<comment type="caution">
    <text evidence="18">The sequence shown here is derived from an EMBL/GenBank/DDBJ whole genome shotgun (WGS) entry which is preliminary data.</text>
</comment>
<evidence type="ECO:0000256" key="11">
    <source>
        <dbReference type="ARBA" id="ARBA00022833"/>
    </source>
</evidence>
<evidence type="ECO:0000256" key="14">
    <source>
        <dbReference type="ARBA" id="ARBA00023268"/>
    </source>
</evidence>
<dbReference type="SUPFAM" id="SSF53927">
    <property type="entry name" value="Cytidine deaminase-like"/>
    <property type="match status" value="1"/>
</dbReference>
<evidence type="ECO:0000259" key="17">
    <source>
        <dbReference type="PROSITE" id="PS51747"/>
    </source>
</evidence>
<keyword evidence="19" id="KW-1185">Reference proteome</keyword>
<dbReference type="EC" id="1.1.1.193" evidence="7"/>
<evidence type="ECO:0000256" key="13">
    <source>
        <dbReference type="ARBA" id="ARBA00023002"/>
    </source>
</evidence>
<dbReference type="PROSITE" id="PS00903">
    <property type="entry name" value="CYT_DCMP_DEAMINASES_1"/>
    <property type="match status" value="1"/>
</dbReference>
<dbReference type="InterPro" id="IPR016193">
    <property type="entry name" value="Cytidine_deaminase-like"/>
</dbReference>
<evidence type="ECO:0000256" key="5">
    <source>
        <dbReference type="ARBA" id="ARBA00007417"/>
    </source>
</evidence>
<dbReference type="InterPro" id="IPR024072">
    <property type="entry name" value="DHFR-like_dom_sf"/>
</dbReference>
<comment type="pathway">
    <text evidence="3">Cofactor biosynthesis; riboflavin biosynthesis; 5-amino-6-(D-ribitylamino)uracil from GTP: step 3/4.</text>
</comment>
<dbReference type="SUPFAM" id="SSF53597">
    <property type="entry name" value="Dihydrofolate reductase-like"/>
    <property type="match status" value="1"/>
</dbReference>
<dbReference type="PANTHER" id="PTHR38011">
    <property type="entry name" value="DIHYDROFOLATE REDUCTASE FAMILY PROTEIN (AFU_ORTHOLOGUE AFUA_8G06820)"/>
    <property type="match status" value="1"/>
</dbReference>
<evidence type="ECO:0000256" key="4">
    <source>
        <dbReference type="ARBA" id="ARBA00005259"/>
    </source>
</evidence>
<dbReference type="InterPro" id="IPR002734">
    <property type="entry name" value="RibDG_C"/>
</dbReference>
<comment type="pathway">
    <text evidence="2">Cofactor biosynthesis; riboflavin biosynthesis; 5-amino-6-(D-ribitylamino)uracil from GTP: step 2/4.</text>
</comment>
<comment type="catalytic activity">
    <reaction evidence="16">
        <text>2,5-diamino-6-hydroxy-4-(5-phosphoribosylamino)-pyrimidine + H2O + H(+) = 5-amino-6-(5-phospho-D-ribosylamino)uracil + NH4(+)</text>
        <dbReference type="Rhea" id="RHEA:21868"/>
        <dbReference type="ChEBI" id="CHEBI:15377"/>
        <dbReference type="ChEBI" id="CHEBI:15378"/>
        <dbReference type="ChEBI" id="CHEBI:28938"/>
        <dbReference type="ChEBI" id="CHEBI:58453"/>
        <dbReference type="ChEBI" id="CHEBI:58614"/>
        <dbReference type="EC" id="3.5.4.26"/>
    </reaction>
</comment>
<dbReference type="EMBL" id="PDEV01000001">
    <property type="protein sequence ID" value="PEN16653.1"/>
    <property type="molecule type" value="Genomic_DNA"/>
</dbReference>
<sequence length="415" mass="45473">MTTYLGPEMYTPVNDLDYSAAEYGHLQGIPASVTMKIPEGALTDDCAMRLALKAARQGIRGANPLVGAIITNSTGQVLHVGWHRGAGTPHAEADALAQARAAGTDMSDAKMYVSLEPCNHTGKTGPCSHAIKEAGISQVFYAYPDRSAQASGGAEYLRSHGIVTTYMREFADDSYALNERWFISVAEKRPFITIKSASTLDGFIAAADGTSKWITGSQARADGHLIRKRADAVMIGTRTTLLDNPSLDARDISGQRYKKQPLRVVMGETDIPSTYKVCGLGTRDPENYMQVYTHEPRVLLDELYSRGVRHLMIEGGPGMVGLFTGEDLLDELVWYRAPILMGHGKSAMYRLITNTLENAPRLQLDDLGMFPSVRVLGEDTATHLIPSPRSTAKNTPGIRRVLPRFTHKYFPDPRE</sequence>
<protein>
    <recommendedName>
        <fullName evidence="8">Riboflavin biosynthesis protein RibD</fullName>
        <ecNumber evidence="7">1.1.1.193</ecNumber>
        <ecNumber evidence="6">3.5.4.26</ecNumber>
    </recommendedName>
</protein>
<evidence type="ECO:0000256" key="7">
    <source>
        <dbReference type="ARBA" id="ARBA00013173"/>
    </source>
</evidence>
<comment type="catalytic activity">
    <reaction evidence="15">
        <text>5-amino-6-(5-phospho-D-ribitylamino)uracil + NADP(+) = 5-amino-6-(5-phospho-D-ribosylamino)uracil + NADPH + H(+)</text>
        <dbReference type="Rhea" id="RHEA:17845"/>
        <dbReference type="ChEBI" id="CHEBI:15378"/>
        <dbReference type="ChEBI" id="CHEBI:57783"/>
        <dbReference type="ChEBI" id="CHEBI:58349"/>
        <dbReference type="ChEBI" id="CHEBI:58421"/>
        <dbReference type="ChEBI" id="CHEBI:58453"/>
        <dbReference type="EC" id="1.1.1.193"/>
    </reaction>
</comment>
<keyword evidence="14" id="KW-0511">Multifunctional enzyme</keyword>
<dbReference type="Proteomes" id="UP000219947">
    <property type="component" value="Unassembled WGS sequence"/>
</dbReference>
<evidence type="ECO:0000256" key="15">
    <source>
        <dbReference type="ARBA" id="ARBA00049861"/>
    </source>
</evidence>
<keyword evidence="9" id="KW-0686">Riboflavin biosynthesis</keyword>
<keyword evidence="12" id="KW-0521">NADP</keyword>
<gene>
    <name evidence="18" type="primary">ribD</name>
    <name evidence="18" type="ORF">CRM92_01020</name>
</gene>
<evidence type="ECO:0000256" key="6">
    <source>
        <dbReference type="ARBA" id="ARBA00012766"/>
    </source>
</evidence>
<dbReference type="InterPro" id="IPR002125">
    <property type="entry name" value="CMP_dCMP_dom"/>
</dbReference>
<dbReference type="RefSeq" id="WP_098042202.1">
    <property type="nucleotide sequence ID" value="NZ_PDEV01000001.1"/>
</dbReference>
<evidence type="ECO:0000313" key="19">
    <source>
        <dbReference type="Proteomes" id="UP000219947"/>
    </source>
</evidence>
<dbReference type="Pfam" id="PF01872">
    <property type="entry name" value="RibD_C"/>
    <property type="match status" value="1"/>
</dbReference>
<keyword evidence="10" id="KW-0479">Metal-binding</keyword>
<proteinExistence type="inferred from homology"/>
<evidence type="ECO:0000256" key="16">
    <source>
        <dbReference type="ARBA" id="ARBA00049886"/>
    </source>
</evidence>
<name>A0A2A8D778_9MICC</name>
<comment type="similarity">
    <text evidence="4">In the N-terminal section; belongs to the cytidine and deoxycytidylate deaminase family.</text>
</comment>
<dbReference type="AlphaFoldDB" id="A0A2A8D778"/>
<evidence type="ECO:0000256" key="12">
    <source>
        <dbReference type="ARBA" id="ARBA00022857"/>
    </source>
</evidence>
<evidence type="ECO:0000256" key="1">
    <source>
        <dbReference type="ARBA" id="ARBA00002151"/>
    </source>
</evidence>
<feature type="domain" description="CMP/dCMP-type deaminase" evidence="17">
    <location>
        <begin position="42"/>
        <end position="155"/>
    </location>
</feature>
<dbReference type="InterPro" id="IPR004794">
    <property type="entry name" value="Eubact_RibD"/>
</dbReference>
<dbReference type="Gene3D" id="3.40.430.10">
    <property type="entry name" value="Dihydrofolate Reductase, subunit A"/>
    <property type="match status" value="1"/>
</dbReference>
<dbReference type="GO" id="GO:0008703">
    <property type="term" value="F:5-amino-6-(5-phosphoribosylamino)uracil reductase activity"/>
    <property type="evidence" value="ECO:0007669"/>
    <property type="project" value="UniProtKB-EC"/>
</dbReference>
<dbReference type="NCBIfam" id="TIGR00326">
    <property type="entry name" value="eubact_ribD"/>
    <property type="match status" value="1"/>
</dbReference>
<reference evidence="18" key="1">
    <citation type="submission" date="2017-10" db="EMBL/GenBank/DDBJ databases">
        <title>Kefir isolates.</title>
        <authorList>
            <person name="Kim Y."/>
            <person name="Blasche S."/>
        </authorList>
    </citation>
    <scope>NUCLEOTIDE SEQUENCE [LARGE SCALE GENOMIC DNA]</scope>
    <source>
        <strain evidence="18">OG2-2</strain>
    </source>
</reference>
<dbReference type="GO" id="GO:0009231">
    <property type="term" value="P:riboflavin biosynthetic process"/>
    <property type="evidence" value="ECO:0007669"/>
    <property type="project" value="UniProtKB-UniPathway"/>
</dbReference>
<dbReference type="PROSITE" id="PS51747">
    <property type="entry name" value="CYT_DCMP_DEAMINASES_2"/>
    <property type="match status" value="1"/>
</dbReference>
<evidence type="ECO:0000256" key="3">
    <source>
        <dbReference type="ARBA" id="ARBA00004910"/>
    </source>
</evidence>
<dbReference type="EC" id="3.5.4.26" evidence="6"/>
<dbReference type="GO" id="GO:0008270">
    <property type="term" value="F:zinc ion binding"/>
    <property type="evidence" value="ECO:0007669"/>
    <property type="project" value="InterPro"/>
</dbReference>
<dbReference type="InterPro" id="IPR016192">
    <property type="entry name" value="APOBEC/CMP_deaminase_Zn-bd"/>
</dbReference>
<comment type="similarity">
    <text evidence="5">In the C-terminal section; belongs to the HTP reductase family.</text>
</comment>
<keyword evidence="11" id="KW-0862">Zinc</keyword>
<keyword evidence="13" id="KW-0560">Oxidoreductase</keyword>
<evidence type="ECO:0000256" key="10">
    <source>
        <dbReference type="ARBA" id="ARBA00022723"/>
    </source>
</evidence>
<evidence type="ECO:0000313" key="18">
    <source>
        <dbReference type="EMBL" id="PEN16653.1"/>
    </source>
</evidence>
<dbReference type="InterPro" id="IPR050765">
    <property type="entry name" value="Riboflavin_Biosynth_HTPR"/>
</dbReference>
<evidence type="ECO:0000256" key="2">
    <source>
        <dbReference type="ARBA" id="ARBA00004882"/>
    </source>
</evidence>
<evidence type="ECO:0000256" key="9">
    <source>
        <dbReference type="ARBA" id="ARBA00022619"/>
    </source>
</evidence>
<dbReference type="Gene3D" id="3.40.140.10">
    <property type="entry name" value="Cytidine Deaminase, domain 2"/>
    <property type="match status" value="1"/>
</dbReference>
<accession>A0A2A8D778</accession>
<dbReference type="PANTHER" id="PTHR38011:SF7">
    <property type="entry name" value="2,5-DIAMINO-6-RIBOSYLAMINO-4(3H)-PYRIMIDINONE 5'-PHOSPHATE REDUCTASE"/>
    <property type="match status" value="1"/>
</dbReference>
<dbReference type="Pfam" id="PF00383">
    <property type="entry name" value="dCMP_cyt_deam_1"/>
    <property type="match status" value="1"/>
</dbReference>
<organism evidence="18 19">
    <name type="scientific">Rothia dentocariosa</name>
    <dbReference type="NCBI Taxonomy" id="2047"/>
    <lineage>
        <taxon>Bacteria</taxon>
        <taxon>Bacillati</taxon>
        <taxon>Actinomycetota</taxon>
        <taxon>Actinomycetes</taxon>
        <taxon>Micrococcales</taxon>
        <taxon>Micrococcaceae</taxon>
        <taxon>Rothia</taxon>
    </lineage>
</organism>
<comment type="function">
    <text evidence="1">Converts 2,5-diamino-6-(ribosylamino)-4(3h)-pyrimidinone 5'-phosphate into 5-amino-6-(ribosylamino)-2,4(1h,3h)-pyrimidinedione 5'-phosphate.</text>
</comment>
<dbReference type="GO" id="GO:0008835">
    <property type="term" value="F:diaminohydroxyphosphoribosylaminopyrimidine deaminase activity"/>
    <property type="evidence" value="ECO:0007669"/>
    <property type="project" value="UniProtKB-EC"/>
</dbReference>
<evidence type="ECO:0000256" key="8">
    <source>
        <dbReference type="ARBA" id="ARBA00019930"/>
    </source>
</evidence>
<dbReference type="UniPathway" id="UPA00275">
    <property type="reaction ID" value="UER00401"/>
</dbReference>